<comment type="subcellular location">
    <subcellularLocation>
        <location evidence="6">Cell membrane</location>
        <topology evidence="6">Multi-pass membrane protein</topology>
    </subcellularLocation>
    <subcellularLocation>
        <location evidence="1">Membrane</location>
        <topology evidence="1">Multi-pass membrane protein</topology>
    </subcellularLocation>
</comment>
<accession>A0ABT2CFC8</accession>
<dbReference type="InterPro" id="IPR000412">
    <property type="entry name" value="ABC_2_transport"/>
</dbReference>
<feature type="domain" description="ABC transmembrane type-2" evidence="7">
    <location>
        <begin position="21"/>
        <end position="247"/>
    </location>
</feature>
<dbReference type="InterPro" id="IPR051784">
    <property type="entry name" value="Nod_factor_ABC_transporter"/>
</dbReference>
<keyword evidence="3 6" id="KW-1133">Transmembrane helix</keyword>
<comment type="similarity">
    <text evidence="6">Belongs to the ABC-2 integral membrane protein family.</text>
</comment>
<dbReference type="EMBL" id="JANUGQ010000007">
    <property type="protein sequence ID" value="MCS0636098.1"/>
    <property type="molecule type" value="Genomic_DNA"/>
</dbReference>
<feature type="transmembrane region" description="Helical" evidence="6">
    <location>
        <begin position="108"/>
        <end position="127"/>
    </location>
</feature>
<evidence type="ECO:0000256" key="1">
    <source>
        <dbReference type="ARBA" id="ARBA00004141"/>
    </source>
</evidence>
<gene>
    <name evidence="8" type="ORF">NX801_10570</name>
</gene>
<feature type="transmembrane region" description="Helical" evidence="6">
    <location>
        <begin position="222"/>
        <end position="241"/>
    </location>
</feature>
<keyword evidence="2 6" id="KW-0812">Transmembrane</keyword>
<dbReference type="PROSITE" id="PS51012">
    <property type="entry name" value="ABC_TM2"/>
    <property type="match status" value="1"/>
</dbReference>
<dbReference type="RefSeq" id="WP_258787086.1">
    <property type="nucleotide sequence ID" value="NZ_JANUGQ010000007.1"/>
</dbReference>
<evidence type="ECO:0000313" key="9">
    <source>
        <dbReference type="Proteomes" id="UP001431313"/>
    </source>
</evidence>
<feature type="transmembrane region" description="Helical" evidence="6">
    <location>
        <begin position="61"/>
        <end position="79"/>
    </location>
</feature>
<dbReference type="InterPro" id="IPR013525">
    <property type="entry name" value="ABC2_TM"/>
</dbReference>
<keyword evidence="4 6" id="KW-0472">Membrane</keyword>
<protein>
    <recommendedName>
        <fullName evidence="6">Transport permease protein</fullName>
    </recommendedName>
</protein>
<evidence type="ECO:0000256" key="5">
    <source>
        <dbReference type="ARBA" id="ARBA00023251"/>
    </source>
</evidence>
<feature type="transmembrane region" description="Helical" evidence="6">
    <location>
        <begin position="171"/>
        <end position="193"/>
    </location>
</feature>
<evidence type="ECO:0000256" key="4">
    <source>
        <dbReference type="ARBA" id="ARBA00023136"/>
    </source>
</evidence>
<keyword evidence="6" id="KW-0813">Transport</keyword>
<evidence type="ECO:0000256" key="2">
    <source>
        <dbReference type="ARBA" id="ARBA00022692"/>
    </source>
</evidence>
<dbReference type="PANTHER" id="PTHR43229:SF3">
    <property type="entry name" value="ABC-TYPE MULTIDRUG TRANSPORT SYSTEM, PERMEASE COMPONENT"/>
    <property type="match status" value="1"/>
</dbReference>
<dbReference type="Pfam" id="PF01061">
    <property type="entry name" value="ABC2_membrane"/>
    <property type="match status" value="1"/>
</dbReference>
<reference evidence="8" key="1">
    <citation type="submission" date="2022-08" db="EMBL/GenBank/DDBJ databases">
        <authorList>
            <person name="Somphong A."/>
            <person name="Phongsopitanun W."/>
        </authorList>
    </citation>
    <scope>NUCLEOTIDE SEQUENCE</scope>
    <source>
        <strain evidence="8">LP05-1</strain>
    </source>
</reference>
<organism evidence="8 9">
    <name type="scientific">Streptomyces pyxinae</name>
    <dbReference type="NCBI Taxonomy" id="2970734"/>
    <lineage>
        <taxon>Bacteria</taxon>
        <taxon>Bacillati</taxon>
        <taxon>Actinomycetota</taxon>
        <taxon>Actinomycetes</taxon>
        <taxon>Kitasatosporales</taxon>
        <taxon>Streptomycetaceae</taxon>
        <taxon>Streptomyces</taxon>
    </lineage>
</organism>
<name>A0ABT2CFC8_9ACTN</name>
<evidence type="ECO:0000256" key="3">
    <source>
        <dbReference type="ARBA" id="ARBA00022989"/>
    </source>
</evidence>
<feature type="transmembrane region" description="Helical" evidence="6">
    <location>
        <begin position="133"/>
        <end position="159"/>
    </location>
</feature>
<evidence type="ECO:0000259" key="7">
    <source>
        <dbReference type="PROSITE" id="PS51012"/>
    </source>
</evidence>
<feature type="transmembrane region" description="Helical" evidence="6">
    <location>
        <begin position="21"/>
        <end position="41"/>
    </location>
</feature>
<dbReference type="PANTHER" id="PTHR43229">
    <property type="entry name" value="NODULATION PROTEIN J"/>
    <property type="match status" value="1"/>
</dbReference>
<dbReference type="InterPro" id="IPR047817">
    <property type="entry name" value="ABC2_TM_bact-type"/>
</dbReference>
<proteinExistence type="inferred from homology"/>
<evidence type="ECO:0000313" key="8">
    <source>
        <dbReference type="EMBL" id="MCS0636098.1"/>
    </source>
</evidence>
<evidence type="ECO:0000256" key="6">
    <source>
        <dbReference type="RuleBase" id="RU361157"/>
    </source>
</evidence>
<keyword evidence="9" id="KW-1185">Reference proteome</keyword>
<keyword evidence="5" id="KW-0046">Antibiotic resistance</keyword>
<comment type="caution">
    <text evidence="8">The sequence shown here is derived from an EMBL/GenBank/DDBJ whole genome shotgun (WGS) entry which is preliminary data.</text>
</comment>
<keyword evidence="6" id="KW-1003">Cell membrane</keyword>
<dbReference type="Proteomes" id="UP001431313">
    <property type="component" value="Unassembled WGS sequence"/>
</dbReference>
<dbReference type="PIRSF" id="PIRSF006648">
    <property type="entry name" value="DrrB"/>
    <property type="match status" value="1"/>
</dbReference>
<sequence length="249" mass="26670">MLKHTLMFLGYELGKSARNPVWPLFGILQPVLYLLLFEPLLANTTVGDSPSHALLQFTPGVMVMVALFGSLFVGFGMIAEIRSGVLERLAASAANRSAIVLGRVLRDVVILVVQALLVVLVAVAMGMRPDPGGLALMLFLMAVTGVFASGVSYGLALAVRQETSMSQILQFFSLPLILLTGILLPMSLAPHWMQVVAKANPLYYTVQAGRALFSGDFSDPSVPVAFALIAVLAVLTLNWSVRSMRKIAG</sequence>